<keyword evidence="3" id="KW-1185">Reference proteome</keyword>
<sequence>MIVELFGPPGSGKTTFAHALARRLREGGYSAEVVRSYRPAVRSGTLDLGVFLFVARVVSATVSTAREVCFPRNGGQNLTKSMSMLKAMPPKKPIWRVRIWQHILKLSHAWDRAKRAPNILIFDEGYVQAVGSLALLNGNADKAALATTLGNVPVADLTIRVVVPRATVAARLRQRIESEPPAERLFEADFEVNMRSFGVFKTISDILSVSGREFISAETSTKQATAKSTQDVERAIIAKYNLDRAAMPPRDTGPKLETLGAVAKAPFGLSNLLIHLQRRR</sequence>
<dbReference type="Proteomes" id="UP000251558">
    <property type="component" value="Unassembled WGS sequence"/>
</dbReference>
<name>A0A330HW32_9HYPH</name>
<evidence type="ECO:0000313" key="3">
    <source>
        <dbReference type="Proteomes" id="UP000251558"/>
    </source>
</evidence>
<dbReference type="EMBL" id="QMBP01000001">
    <property type="protein sequence ID" value="RAZ92513.1"/>
    <property type="molecule type" value="Genomic_DNA"/>
</dbReference>
<dbReference type="GO" id="GO:0005524">
    <property type="term" value="F:ATP binding"/>
    <property type="evidence" value="ECO:0007669"/>
    <property type="project" value="InterPro"/>
</dbReference>
<dbReference type="AlphaFoldDB" id="A0A330HW32"/>
<dbReference type="OrthoDB" id="9800982at2"/>
<evidence type="ECO:0000313" key="2">
    <source>
        <dbReference type="EMBL" id="RAZ92513.1"/>
    </source>
</evidence>
<evidence type="ECO:0000259" key="1">
    <source>
        <dbReference type="Pfam" id="PF00004"/>
    </source>
</evidence>
<dbReference type="Pfam" id="PF00004">
    <property type="entry name" value="AAA"/>
    <property type="match status" value="1"/>
</dbReference>
<comment type="caution">
    <text evidence="2">The sequence shown here is derived from an EMBL/GenBank/DDBJ whole genome shotgun (WGS) entry which is preliminary data.</text>
</comment>
<feature type="domain" description="ATPase AAA-type core" evidence="1">
    <location>
        <begin position="5"/>
        <end position="42"/>
    </location>
</feature>
<organism evidence="2 3">
    <name type="scientific">Mesorhizobium hawassense</name>
    <dbReference type="NCBI Taxonomy" id="1209954"/>
    <lineage>
        <taxon>Bacteria</taxon>
        <taxon>Pseudomonadati</taxon>
        <taxon>Pseudomonadota</taxon>
        <taxon>Alphaproteobacteria</taxon>
        <taxon>Hyphomicrobiales</taxon>
        <taxon>Phyllobacteriaceae</taxon>
        <taxon>Mesorhizobium</taxon>
    </lineage>
</organism>
<proteinExistence type="predicted"/>
<accession>A0A330HW32</accession>
<dbReference type="SUPFAM" id="SSF52540">
    <property type="entry name" value="P-loop containing nucleoside triphosphate hydrolases"/>
    <property type="match status" value="1"/>
</dbReference>
<dbReference type="Gene3D" id="3.40.50.300">
    <property type="entry name" value="P-loop containing nucleotide triphosphate hydrolases"/>
    <property type="match status" value="1"/>
</dbReference>
<dbReference type="InterPro" id="IPR003959">
    <property type="entry name" value="ATPase_AAA_core"/>
</dbReference>
<dbReference type="GO" id="GO:0016887">
    <property type="term" value="F:ATP hydrolysis activity"/>
    <property type="evidence" value="ECO:0007669"/>
    <property type="project" value="InterPro"/>
</dbReference>
<dbReference type="RefSeq" id="WP_112095042.1">
    <property type="nucleotide sequence ID" value="NZ_QMBP01000001.1"/>
</dbReference>
<gene>
    <name evidence="2" type="ORF">DPM33_01000</name>
</gene>
<dbReference type="InterPro" id="IPR027417">
    <property type="entry name" value="P-loop_NTPase"/>
</dbReference>
<protein>
    <recommendedName>
        <fullName evidence="1">ATPase AAA-type core domain-containing protein</fullName>
    </recommendedName>
</protein>
<reference evidence="2 3" key="1">
    <citation type="submission" date="2018-07" db="EMBL/GenBank/DDBJ databases">
        <title>Diversity of Mesorhizobium strains in Brazil.</title>
        <authorList>
            <person name="Helene L.C.F."/>
            <person name="Dall'Agnol R."/>
            <person name="Delamuta J.R.M."/>
            <person name="Hungria M."/>
        </authorList>
    </citation>
    <scope>NUCLEOTIDE SEQUENCE [LARGE SCALE GENOMIC DNA]</scope>
    <source>
        <strain evidence="2 3">AC99b</strain>
    </source>
</reference>